<proteinExistence type="predicted"/>
<evidence type="ECO:0000313" key="2">
    <source>
        <dbReference type="EMBL" id="GFS37665.1"/>
    </source>
</evidence>
<evidence type="ECO:0000313" key="3">
    <source>
        <dbReference type="Proteomes" id="UP000585474"/>
    </source>
</evidence>
<keyword evidence="3" id="KW-1185">Reference proteome</keyword>
<dbReference type="PANTHER" id="PTHR35715:SF2">
    <property type="entry name" value="OS08G0511800 PROTEIN"/>
    <property type="match status" value="1"/>
</dbReference>
<gene>
    <name evidence="2" type="ORF">Acr_00g0053330</name>
</gene>
<reference evidence="3" key="1">
    <citation type="submission" date="2019-07" db="EMBL/GenBank/DDBJ databases">
        <title>De Novo Assembly of kiwifruit Actinidia rufa.</title>
        <authorList>
            <person name="Sugita-Konishi S."/>
            <person name="Sato K."/>
            <person name="Mori E."/>
            <person name="Abe Y."/>
            <person name="Kisaki G."/>
            <person name="Hamano K."/>
            <person name="Suezawa K."/>
            <person name="Otani M."/>
            <person name="Fukuda T."/>
            <person name="Manabe T."/>
            <person name="Gomi K."/>
            <person name="Tabuchi M."/>
            <person name="Akimitsu K."/>
            <person name="Kataoka I."/>
        </authorList>
    </citation>
    <scope>NUCLEOTIDE SEQUENCE [LARGE SCALE GENOMIC DNA]</scope>
    <source>
        <strain evidence="3">cv. Fuchu</strain>
    </source>
</reference>
<dbReference type="EMBL" id="BJWL01000285">
    <property type="protein sequence ID" value="GFS37665.1"/>
    <property type="molecule type" value="Genomic_DNA"/>
</dbReference>
<name>A0A7J0DNA6_9ERIC</name>
<organism evidence="2 3">
    <name type="scientific">Actinidia rufa</name>
    <dbReference type="NCBI Taxonomy" id="165716"/>
    <lineage>
        <taxon>Eukaryota</taxon>
        <taxon>Viridiplantae</taxon>
        <taxon>Streptophyta</taxon>
        <taxon>Embryophyta</taxon>
        <taxon>Tracheophyta</taxon>
        <taxon>Spermatophyta</taxon>
        <taxon>Magnoliopsida</taxon>
        <taxon>eudicotyledons</taxon>
        <taxon>Gunneridae</taxon>
        <taxon>Pentapetalae</taxon>
        <taxon>asterids</taxon>
        <taxon>Ericales</taxon>
        <taxon>Actinidiaceae</taxon>
        <taxon>Actinidia</taxon>
    </lineage>
</organism>
<dbReference type="PANTHER" id="PTHR35715">
    <property type="entry name" value="OS08G0511800 PROTEIN"/>
    <property type="match status" value="1"/>
</dbReference>
<evidence type="ECO:0000256" key="1">
    <source>
        <dbReference type="SAM" id="Coils"/>
    </source>
</evidence>
<dbReference type="Gene3D" id="1.10.150.900">
    <property type="match status" value="1"/>
</dbReference>
<keyword evidence="1" id="KW-0175">Coiled coil</keyword>
<dbReference type="SUPFAM" id="SSF53187">
    <property type="entry name" value="Zn-dependent exopeptidases"/>
    <property type="match status" value="1"/>
</dbReference>
<accession>A0A7J0DNA6</accession>
<protein>
    <submittedName>
        <fullName evidence="2">Uncharacterized protein</fullName>
    </submittedName>
</protein>
<feature type="coiled-coil region" evidence="1">
    <location>
        <begin position="353"/>
        <end position="380"/>
    </location>
</feature>
<comment type="caution">
    <text evidence="2">The sequence shown here is derived from an EMBL/GenBank/DDBJ whole genome shotgun (WGS) entry which is preliminary data.</text>
</comment>
<sequence>MEGKSKIDTYGGPPTDMGCWHLARARRRTSYSTTIVRSSAGAIFRKQLSDDQFKQKGSVYDKFGKPILTTDDSSNPCWVPLEGVVKKANGKLGKTEIFPTSTDARYYRDKGLPAIGFSPITNTPILLHDHHEFLRKDEYLKRVDTYESIIKAYASDLEHTKVDLIVLSLYYLEAKSQVAYAKASIGIIQDLTILETEQLLNASQLKTVFGQTNDDGTPRYDNLLPHSSKSRVGFFQTATLAIHVMACSGPATLDEKRVNSFHYERWIGMAILIHCIARFGGGGGCNKKVCVRNWVMMQRIHLGQSWTSLWRKLKEALDADIQDRIMKEREMQSYIEEREREVAEREAAWKAELSRREAEIARQEARLKMERENLEKEKSVLMGTASNQDNQDGALEITVSGEKYRCLRFAKAKK</sequence>
<dbReference type="OrthoDB" id="3064516at2759"/>
<dbReference type="Proteomes" id="UP000585474">
    <property type="component" value="Unassembled WGS sequence"/>
</dbReference>
<dbReference type="AlphaFoldDB" id="A0A7J0DNA6"/>